<dbReference type="InterPro" id="IPR003423">
    <property type="entry name" value="OMP_efflux"/>
</dbReference>
<evidence type="ECO:0000256" key="1">
    <source>
        <dbReference type="ARBA" id="ARBA00007613"/>
    </source>
</evidence>
<keyword evidence="2" id="KW-0564">Palmitate</keyword>
<reference evidence="3 4" key="1">
    <citation type="submission" date="2018-01" db="EMBL/GenBank/DDBJ databases">
        <title>Whole genome analyses suggest that Burkholderia sensu lato contains two further novel genera in the rhizoxinica-symbiotica group Mycetohabitans gen. nov., and Trinickia gen. nov.: implications for the evolution of diazotrophy and nodulation in the Burkholderiaceae.</title>
        <authorList>
            <person name="Estrada-de los Santos P."/>
            <person name="Palmer M."/>
            <person name="Chavez-Ramirez B."/>
            <person name="Beukes C."/>
            <person name="Steenkamp E.T."/>
            <person name="Hirsch A.M."/>
            <person name="Manyaka P."/>
            <person name="Maluk M."/>
            <person name="Lafos M."/>
            <person name="Crook M."/>
            <person name="Gross E."/>
            <person name="Simon M.F."/>
            <person name="Bueno dos Reis Junior F."/>
            <person name="Poole P.S."/>
            <person name="Venter S.N."/>
            <person name="James E.K."/>
        </authorList>
    </citation>
    <scope>NUCLEOTIDE SEQUENCE [LARGE SCALE GENOMIC DNA]</scope>
    <source>
        <strain evidence="3 4">JPY 581</strain>
    </source>
</reference>
<protein>
    <submittedName>
        <fullName evidence="3">RND transporter</fullName>
    </submittedName>
</protein>
<keyword evidence="2" id="KW-0472">Membrane</keyword>
<dbReference type="RefSeq" id="WP_018442571.1">
    <property type="nucleotide sequence ID" value="NZ_KB890187.1"/>
</dbReference>
<dbReference type="PROSITE" id="PS51257">
    <property type="entry name" value="PROKAR_LIPOPROTEIN"/>
    <property type="match status" value="1"/>
</dbReference>
<dbReference type="EMBL" id="PNYC01000011">
    <property type="protein sequence ID" value="PMS35484.1"/>
    <property type="molecule type" value="Genomic_DNA"/>
</dbReference>
<dbReference type="PANTHER" id="PTHR30203">
    <property type="entry name" value="OUTER MEMBRANE CATION EFFLUX PROTEIN"/>
    <property type="match status" value="1"/>
</dbReference>
<feature type="signal peptide" evidence="2">
    <location>
        <begin position="1"/>
        <end position="27"/>
    </location>
</feature>
<gene>
    <name evidence="3" type="ORF">C0Z20_18560</name>
</gene>
<keyword evidence="2" id="KW-1134">Transmembrane beta strand</keyword>
<comment type="subcellular location">
    <subcellularLocation>
        <location evidence="2">Cell membrane</location>
        <topology evidence="2">Lipid-anchor</topology>
    </subcellularLocation>
</comment>
<sequence>MKSILAATITCLAALGIAGCAVPPAQHADLDRKVANVAPDAWREPAPTESIDADVWWQQFGDPVMHDLVASTLHGNLDLQAAGERVRQAEALERQVDAARKPELDATAQAAYVRQNTPPPLGYVKEAGAGVALTWEPDVFGGQRLAVLAAQARVSGSRQALDALRLALAADTAAAYIDLRWQQNELKILSDQQSSRGRELALTEERLRYGLSTRLDVERARGQLEDIRAQIPRAQARVAQQLHLIAVLAGRPPESVDALLERPTPIPVPAMQLPGTLPSQALLRRPDVLEAYATIEQRAAEVGEAHAARYPHFNLRLTDGLLASSYLGLPTLTDNLFSAALNAASPIFDAGRIQAGIDANESRMRESELALHQTMLEALTQIEDARNDLVSDDAEAARLADAVQASDHALQLSDRLYRGGAANFLDVLTAQQANLADAQSLNAAKRAHALAAVTLYRALGGGWSTQAPEADISRAALLTKTPPLVR</sequence>
<keyword evidence="2" id="KW-0449">Lipoprotein</keyword>
<dbReference type="OrthoDB" id="9770517at2"/>
<dbReference type="Proteomes" id="UP000235777">
    <property type="component" value="Unassembled WGS sequence"/>
</dbReference>
<dbReference type="AlphaFoldDB" id="A0A2N7X1I7"/>
<feature type="chain" id="PRO_5014488170" evidence="2">
    <location>
        <begin position="28"/>
        <end position="486"/>
    </location>
</feature>
<dbReference type="GO" id="GO:0005886">
    <property type="term" value="C:plasma membrane"/>
    <property type="evidence" value="ECO:0007669"/>
    <property type="project" value="UniProtKB-SubCell"/>
</dbReference>
<accession>A0A2N7X1I7</accession>
<dbReference type="InterPro" id="IPR010131">
    <property type="entry name" value="MdtP/NodT-like"/>
</dbReference>
<dbReference type="Pfam" id="PF02321">
    <property type="entry name" value="OEP"/>
    <property type="match status" value="2"/>
</dbReference>
<name>A0A2N7X1I7_9BURK</name>
<dbReference type="SUPFAM" id="SSF56954">
    <property type="entry name" value="Outer membrane efflux proteins (OEP)"/>
    <property type="match status" value="1"/>
</dbReference>
<proteinExistence type="inferred from homology"/>
<dbReference type="STRING" id="863227.GCA_000373005_03971"/>
<keyword evidence="2" id="KW-0812">Transmembrane</keyword>
<dbReference type="Gene3D" id="1.20.1600.10">
    <property type="entry name" value="Outer membrane efflux proteins (OEP)"/>
    <property type="match status" value="1"/>
</dbReference>
<comment type="caution">
    <text evidence="3">The sequence shown here is derived from an EMBL/GenBank/DDBJ whole genome shotgun (WGS) entry which is preliminary data.</text>
</comment>
<organism evidence="3 4">
    <name type="scientific">Trinickia symbiotica</name>
    <dbReference type="NCBI Taxonomy" id="863227"/>
    <lineage>
        <taxon>Bacteria</taxon>
        <taxon>Pseudomonadati</taxon>
        <taxon>Pseudomonadota</taxon>
        <taxon>Betaproteobacteria</taxon>
        <taxon>Burkholderiales</taxon>
        <taxon>Burkholderiaceae</taxon>
        <taxon>Trinickia</taxon>
    </lineage>
</organism>
<evidence type="ECO:0000256" key="2">
    <source>
        <dbReference type="RuleBase" id="RU362097"/>
    </source>
</evidence>
<dbReference type="Gene3D" id="2.20.200.10">
    <property type="entry name" value="Outer membrane efflux proteins (OEP)"/>
    <property type="match status" value="1"/>
</dbReference>
<evidence type="ECO:0000313" key="4">
    <source>
        <dbReference type="Proteomes" id="UP000235777"/>
    </source>
</evidence>
<keyword evidence="2" id="KW-0732">Signal</keyword>
<dbReference type="NCBIfam" id="TIGR01845">
    <property type="entry name" value="outer_NodT"/>
    <property type="match status" value="1"/>
</dbReference>
<dbReference type="GO" id="GO:0015562">
    <property type="term" value="F:efflux transmembrane transporter activity"/>
    <property type="evidence" value="ECO:0007669"/>
    <property type="project" value="InterPro"/>
</dbReference>
<evidence type="ECO:0000313" key="3">
    <source>
        <dbReference type="EMBL" id="PMS35484.1"/>
    </source>
</evidence>
<keyword evidence="4" id="KW-1185">Reference proteome</keyword>
<comment type="similarity">
    <text evidence="1 2">Belongs to the outer membrane factor (OMF) (TC 1.B.17) family.</text>
</comment>